<evidence type="ECO:0000256" key="4">
    <source>
        <dbReference type="ARBA" id="ARBA00022813"/>
    </source>
</evidence>
<feature type="domain" description="Peptidase S24/S26A/S26B/S26C" evidence="8">
    <location>
        <begin position="32"/>
        <end position="144"/>
    </location>
</feature>
<dbReference type="InterPro" id="IPR006197">
    <property type="entry name" value="Peptidase_S24_LexA"/>
</dbReference>
<proteinExistence type="inferred from homology"/>
<dbReference type="GO" id="GO:0006281">
    <property type="term" value="P:DNA repair"/>
    <property type="evidence" value="ECO:0007669"/>
    <property type="project" value="UniProtKB-KW"/>
</dbReference>
<dbReference type="AlphaFoldDB" id="A0A6P1E0X4"/>
<name>A0A6P1E0X4_9GAMM</name>
<comment type="similarity">
    <text evidence="1 7">Belongs to the peptidase S24 family.</text>
</comment>
<keyword evidence="6" id="KW-0742">SOS response</keyword>
<keyword evidence="4 7" id="KW-0068">Autocatalytic cleavage</keyword>
<evidence type="ECO:0000256" key="7">
    <source>
        <dbReference type="RuleBase" id="RU003991"/>
    </source>
</evidence>
<dbReference type="InterPro" id="IPR039418">
    <property type="entry name" value="LexA-like"/>
</dbReference>
<dbReference type="GO" id="GO:0009432">
    <property type="term" value="P:SOS response"/>
    <property type="evidence" value="ECO:0007669"/>
    <property type="project" value="UniProtKB-KW"/>
</dbReference>
<comment type="caution">
    <text evidence="9">The sequence shown here is derived from an EMBL/GenBank/DDBJ whole genome shotgun (WGS) entry which is preliminary data.</text>
</comment>
<dbReference type="RefSeq" id="WP_164656985.1">
    <property type="nucleotide sequence ID" value="NZ_JAAIJR010000236.1"/>
</dbReference>
<reference evidence="10" key="1">
    <citation type="journal article" date="2020" name="Microbiol. Resour. Announc.">
        <title>Draft Genome Sequences of Thiorhodococcus mannitoliphagus and Thiorhodococcus minor, Purple Sulfur Photosynthetic Bacteria in the Gammaproteobacterial Family Chromatiaceae.</title>
        <authorList>
            <person name="Aviles F.A."/>
            <person name="Meyer T.E."/>
            <person name="Kyndt J.A."/>
        </authorList>
    </citation>
    <scope>NUCLEOTIDE SEQUENCE [LARGE SCALE GENOMIC DNA]</scope>
    <source>
        <strain evidence="10">DSM 18266</strain>
    </source>
</reference>
<dbReference type="GO" id="GO:0003677">
    <property type="term" value="F:DNA binding"/>
    <property type="evidence" value="ECO:0007669"/>
    <property type="project" value="InterPro"/>
</dbReference>
<dbReference type="GO" id="GO:0006355">
    <property type="term" value="P:regulation of DNA-templated transcription"/>
    <property type="evidence" value="ECO:0007669"/>
    <property type="project" value="InterPro"/>
</dbReference>
<dbReference type="Proteomes" id="UP000471640">
    <property type="component" value="Unassembled WGS sequence"/>
</dbReference>
<keyword evidence="5" id="KW-0234">DNA repair</keyword>
<dbReference type="PANTHER" id="PTHR33516:SF2">
    <property type="entry name" value="LEXA REPRESSOR-RELATED"/>
    <property type="match status" value="1"/>
</dbReference>
<evidence type="ECO:0000259" key="8">
    <source>
        <dbReference type="Pfam" id="PF00717"/>
    </source>
</evidence>
<dbReference type="CDD" id="cd06529">
    <property type="entry name" value="S24_LexA-like"/>
    <property type="match status" value="1"/>
</dbReference>
<evidence type="ECO:0000256" key="1">
    <source>
        <dbReference type="ARBA" id="ARBA00007484"/>
    </source>
</evidence>
<dbReference type="GO" id="GO:0016787">
    <property type="term" value="F:hydrolase activity"/>
    <property type="evidence" value="ECO:0007669"/>
    <property type="project" value="UniProtKB-KW"/>
</dbReference>
<evidence type="ECO:0000256" key="6">
    <source>
        <dbReference type="ARBA" id="ARBA00023236"/>
    </source>
</evidence>
<evidence type="ECO:0000256" key="2">
    <source>
        <dbReference type="ARBA" id="ARBA00022763"/>
    </source>
</evidence>
<organism evidence="9 10">
    <name type="scientific">Thiorhodococcus mannitoliphagus</name>
    <dbReference type="NCBI Taxonomy" id="329406"/>
    <lineage>
        <taxon>Bacteria</taxon>
        <taxon>Pseudomonadati</taxon>
        <taxon>Pseudomonadota</taxon>
        <taxon>Gammaproteobacteria</taxon>
        <taxon>Chromatiales</taxon>
        <taxon>Chromatiaceae</taxon>
        <taxon>Thiorhodococcus</taxon>
    </lineage>
</organism>
<accession>A0A6P1E0X4</accession>
<evidence type="ECO:0000313" key="9">
    <source>
        <dbReference type="EMBL" id="NEX23559.1"/>
    </source>
</evidence>
<dbReference type="PANTHER" id="PTHR33516">
    <property type="entry name" value="LEXA REPRESSOR"/>
    <property type="match status" value="1"/>
</dbReference>
<reference evidence="9 10" key="2">
    <citation type="submission" date="2020-02" db="EMBL/GenBank/DDBJ databases">
        <title>Genome sequences of Thiorhodococcus mannitoliphagus and Thiorhodococcus minor, purple sulfur photosynthetic bacteria in the gammaproteobacterial family, Chromatiaceae.</title>
        <authorList>
            <person name="Aviles F.A."/>
            <person name="Meyer T.E."/>
            <person name="Kyndt J.A."/>
        </authorList>
    </citation>
    <scope>NUCLEOTIDE SEQUENCE [LARGE SCALE GENOMIC DNA]</scope>
    <source>
        <strain evidence="9 10">DSM 18266</strain>
    </source>
</reference>
<dbReference type="EMBL" id="JAAIJR010000236">
    <property type="protein sequence ID" value="NEX23559.1"/>
    <property type="molecule type" value="Genomic_DNA"/>
</dbReference>
<dbReference type="InterPro" id="IPR050077">
    <property type="entry name" value="LexA_repressor"/>
</dbReference>
<evidence type="ECO:0000256" key="5">
    <source>
        <dbReference type="ARBA" id="ARBA00023204"/>
    </source>
</evidence>
<dbReference type="Gene3D" id="2.10.109.10">
    <property type="entry name" value="Umud Fragment, subunit A"/>
    <property type="match status" value="1"/>
</dbReference>
<evidence type="ECO:0000256" key="3">
    <source>
        <dbReference type="ARBA" id="ARBA00022801"/>
    </source>
</evidence>
<keyword evidence="3 7" id="KW-0378">Hydrolase</keyword>
<keyword evidence="2" id="KW-0227">DNA damage</keyword>
<dbReference type="InterPro" id="IPR015927">
    <property type="entry name" value="Peptidase_S24_S26A/B/C"/>
</dbReference>
<dbReference type="InterPro" id="IPR036286">
    <property type="entry name" value="LexA/Signal_pep-like_sf"/>
</dbReference>
<dbReference type="Pfam" id="PF00717">
    <property type="entry name" value="Peptidase_S24"/>
    <property type="match status" value="1"/>
</dbReference>
<gene>
    <name evidence="9" type="ORF">G3480_25315</name>
</gene>
<evidence type="ECO:0000313" key="10">
    <source>
        <dbReference type="Proteomes" id="UP000471640"/>
    </source>
</evidence>
<keyword evidence="10" id="KW-1185">Reference proteome</keyword>
<protein>
    <submittedName>
        <fullName evidence="9">Peptidase</fullName>
    </submittedName>
</protein>
<dbReference type="PRINTS" id="PR00726">
    <property type="entry name" value="LEXASERPTASE"/>
</dbReference>
<dbReference type="SUPFAM" id="SSF51306">
    <property type="entry name" value="LexA/Signal peptidase"/>
    <property type="match status" value="1"/>
</dbReference>
<sequence>MNAPTYLINRRTHLTWTTVSPPSESEAGVDLPLLGWVSAGQPIDAALEHETIQVPLPMARKASFALRVRGQSMVEDQIEDGDIIVVERRQTAENGDTVVALIHGEQVTLKRFYAGADRIRLQPANPEVAPLALNAGEIQILGVVTGLVRMGG</sequence>